<dbReference type="EC" id="3.1.4.-" evidence="5"/>
<keyword evidence="8" id="KW-1185">Reference proteome</keyword>
<name>E9ECS0_METAQ</name>
<dbReference type="EMBL" id="GL698551">
    <property type="protein sequence ID" value="EFY86287.1"/>
    <property type="molecule type" value="Genomic_DNA"/>
</dbReference>
<accession>E9ECS0</accession>
<sequence length="306" mass="34076">MGLVEYSSSSDDEAPAPPKKRLKGQDHVSDSKMPPLPEAFHDLYASTVRQSVEDDPSLHQGRKRLNPHVAGNWPTHLYIEWHPTEVQHDTLDALIKRAQQDLGDDIQLHTFLNSDLGTDLPLHISLSRPLSLLTSTKDEYLSKVKHSIRSCGTGVFSVKPAGLAWYKSPDSDRTFFVLRIASANATHDSKHLRASTNPELMMLLTRCNTVAAHFDQPPLYQQSQGESADTAFHISIGWTLAAPDEEARLRALNLFQDKEFKDIHAWNVKVDGVKAKIGNVVTHVPLLGNVKTTDDEDDFADLLYGS</sequence>
<evidence type="ECO:0000313" key="7">
    <source>
        <dbReference type="EMBL" id="EFY86287.1"/>
    </source>
</evidence>
<keyword evidence="1 5" id="KW-0540">Nuclease</keyword>
<feature type="region of interest" description="Disordered" evidence="6">
    <location>
        <begin position="1"/>
        <end position="38"/>
    </location>
</feature>
<evidence type="ECO:0000256" key="2">
    <source>
        <dbReference type="ARBA" id="ARBA00022801"/>
    </source>
</evidence>
<dbReference type="PANTHER" id="PTHR13522">
    <property type="entry name" value="U6 SNRNA PHOSPHODIESTERASE 1"/>
    <property type="match status" value="1"/>
</dbReference>
<protein>
    <recommendedName>
        <fullName evidence="5">U6 snRNA phosphodiesterase</fullName>
        <ecNumber evidence="5">3.1.4.-</ecNumber>
    </recommendedName>
</protein>
<dbReference type="Gene3D" id="3.90.1140.10">
    <property type="entry name" value="Cyclic phosphodiesterase"/>
    <property type="match status" value="1"/>
</dbReference>
<evidence type="ECO:0000256" key="1">
    <source>
        <dbReference type="ARBA" id="ARBA00022722"/>
    </source>
</evidence>
<evidence type="ECO:0000313" key="8">
    <source>
        <dbReference type="Proteomes" id="UP000002499"/>
    </source>
</evidence>
<comment type="function">
    <text evidence="5">Phosphodiesterase responsible for the U6 snRNA 3' end processing. Acts as an exoribonuclease (RNase) responsible for trimming the poly(U) tract of the last nucleotides in the pre-U6 snRNA molecule, leading to the formation of mature U6 snRNA.</text>
</comment>
<dbReference type="GeneID" id="19251979"/>
<proteinExistence type="inferred from homology"/>
<feature type="active site" description="Proton donor/acceptor" evidence="5">
    <location>
        <position position="233"/>
    </location>
</feature>
<evidence type="ECO:0000256" key="5">
    <source>
        <dbReference type="HAMAP-Rule" id="MF_03040"/>
    </source>
</evidence>
<dbReference type="GO" id="GO:0016829">
    <property type="term" value="F:lyase activity"/>
    <property type="evidence" value="ECO:0007669"/>
    <property type="project" value="UniProtKB-KW"/>
</dbReference>
<dbReference type="HOGENOM" id="CLU_050234_1_0_1"/>
<dbReference type="InterPro" id="IPR027521">
    <property type="entry name" value="Usb1"/>
</dbReference>
<keyword evidence="2 5" id="KW-0378">Hydrolase</keyword>
<dbReference type="KEGG" id="maw:19251979"/>
<dbReference type="GO" id="GO:0034477">
    <property type="term" value="P:U6 snRNA 3'-end processing"/>
    <property type="evidence" value="ECO:0007669"/>
    <property type="project" value="UniProtKB-UniRule"/>
</dbReference>
<evidence type="ECO:0000256" key="3">
    <source>
        <dbReference type="ARBA" id="ARBA00023239"/>
    </source>
</evidence>
<gene>
    <name evidence="5" type="primary">USB1</name>
    <name evidence="7" type="ORF">MAC_07668</name>
</gene>
<dbReference type="AlphaFoldDB" id="E9ECS0"/>
<evidence type="ECO:0000256" key="4">
    <source>
        <dbReference type="ARBA" id="ARBA00023242"/>
    </source>
</evidence>
<dbReference type="InParanoid" id="E9ECS0"/>
<keyword evidence="4 5" id="KW-0539">Nucleus</keyword>
<dbReference type="HAMAP" id="MF_03040">
    <property type="entry name" value="USB1"/>
    <property type="match status" value="1"/>
</dbReference>
<organism evidence="8">
    <name type="scientific">Metarhizium acridum (strain CQMa 102)</name>
    <dbReference type="NCBI Taxonomy" id="655827"/>
    <lineage>
        <taxon>Eukaryota</taxon>
        <taxon>Fungi</taxon>
        <taxon>Dikarya</taxon>
        <taxon>Ascomycota</taxon>
        <taxon>Pezizomycotina</taxon>
        <taxon>Sordariomycetes</taxon>
        <taxon>Hypocreomycetidae</taxon>
        <taxon>Hypocreales</taxon>
        <taxon>Clavicipitaceae</taxon>
        <taxon>Metarhizium</taxon>
    </lineage>
</organism>
<dbReference type="OrthoDB" id="49151at2759"/>
<dbReference type="OMA" id="FHVSIGW"/>
<dbReference type="STRING" id="655827.E9ECS0"/>
<dbReference type="GO" id="GO:0005634">
    <property type="term" value="C:nucleus"/>
    <property type="evidence" value="ECO:0007669"/>
    <property type="project" value="UniProtKB-SubCell"/>
</dbReference>
<keyword evidence="3" id="KW-0456">Lyase</keyword>
<evidence type="ECO:0000256" key="6">
    <source>
        <dbReference type="SAM" id="MobiDB-lite"/>
    </source>
</evidence>
<feature type="active site" description="Proton donor/acceptor" evidence="5">
    <location>
        <position position="123"/>
    </location>
</feature>
<dbReference type="Proteomes" id="UP000002499">
    <property type="component" value="Unassembled WGS sequence"/>
</dbReference>
<dbReference type="eggNOG" id="KOG3102">
    <property type="taxonomic scope" value="Eukaryota"/>
</dbReference>
<reference evidence="7 8" key="1">
    <citation type="journal article" date="2011" name="PLoS Genet.">
        <title>Genome sequencing and comparative transcriptomics of the model entomopathogenic fungi Metarhizium anisopliae and M. acridum.</title>
        <authorList>
            <person name="Gao Q."/>
            <person name="Jin K."/>
            <person name="Ying S.H."/>
            <person name="Zhang Y."/>
            <person name="Xiao G."/>
            <person name="Shang Y."/>
            <person name="Duan Z."/>
            <person name="Hu X."/>
            <person name="Xie X.Q."/>
            <person name="Zhou G."/>
            <person name="Peng G."/>
            <person name="Luo Z."/>
            <person name="Huang W."/>
            <person name="Wang B."/>
            <person name="Fang W."/>
            <person name="Wang S."/>
            <person name="Zhong Y."/>
            <person name="Ma L.J."/>
            <person name="St Leger R.J."/>
            <person name="Zhao G.P."/>
            <person name="Pei Y."/>
            <person name="Feng M.G."/>
            <person name="Xia Y."/>
            <person name="Wang C."/>
        </authorList>
    </citation>
    <scope>NUCLEOTIDE SEQUENCE [LARGE SCALE GENOMIC DNA]</scope>
    <source>
        <strain evidence="7 8">CQMa 102</strain>
    </source>
</reference>
<comment type="similarity">
    <text evidence="5">Belongs to the 2H phosphoesterase superfamily. USB1 family.</text>
</comment>
<dbReference type="PANTHER" id="PTHR13522:SF3">
    <property type="entry name" value="U6 SNRNA PHOSPHODIESTERASE 1"/>
    <property type="match status" value="1"/>
</dbReference>
<comment type="subcellular location">
    <subcellularLocation>
        <location evidence="5">Nucleus</location>
    </subcellularLocation>
</comment>
<dbReference type="Pfam" id="PF09749">
    <property type="entry name" value="HVSL"/>
    <property type="match status" value="1"/>
</dbReference>
<dbReference type="GO" id="GO:1990838">
    <property type="term" value="F:poly(U)-specific exoribonuclease activity, producing 3' uridine cyclic phosphate ends"/>
    <property type="evidence" value="ECO:0007669"/>
    <property type="project" value="UniProtKB-UniRule"/>
</dbReference>